<feature type="region of interest" description="Disordered" evidence="1">
    <location>
        <begin position="383"/>
        <end position="408"/>
    </location>
</feature>
<dbReference type="Proteomes" id="UP000663828">
    <property type="component" value="Unassembled WGS sequence"/>
</dbReference>
<accession>A0A814YBK4</accession>
<name>A0A814YBK4_ADIRI</name>
<evidence type="ECO:0000313" key="3">
    <source>
        <dbReference type="EMBL" id="CAF1228165.1"/>
    </source>
</evidence>
<evidence type="ECO:0000256" key="2">
    <source>
        <dbReference type="SAM" id="SignalP"/>
    </source>
</evidence>
<feature type="signal peptide" evidence="2">
    <location>
        <begin position="1"/>
        <end position="20"/>
    </location>
</feature>
<feature type="compositionally biased region" description="Acidic residues" evidence="1">
    <location>
        <begin position="661"/>
        <end position="683"/>
    </location>
</feature>
<keyword evidence="2" id="KW-0732">Signal</keyword>
<feature type="chain" id="PRO_5032539814" evidence="2">
    <location>
        <begin position="21"/>
        <end position="741"/>
    </location>
</feature>
<organism evidence="3 4">
    <name type="scientific">Adineta ricciae</name>
    <name type="common">Rotifer</name>
    <dbReference type="NCBI Taxonomy" id="249248"/>
    <lineage>
        <taxon>Eukaryota</taxon>
        <taxon>Metazoa</taxon>
        <taxon>Spiralia</taxon>
        <taxon>Gnathifera</taxon>
        <taxon>Rotifera</taxon>
        <taxon>Eurotatoria</taxon>
        <taxon>Bdelloidea</taxon>
        <taxon>Adinetida</taxon>
        <taxon>Adinetidae</taxon>
        <taxon>Adineta</taxon>
    </lineage>
</organism>
<sequence length="741" mass="85090">MKLYGCLLLFGLILCTGASSRQDSQRSFAHFDRSDKVAELRREHLQTGSSFDAKRYLSTSGNGVPLLNITVIHRGFYFVTVKINFLRNEIQDEFETDSFFDGTNKVFNLQKSQSDVITFVRIRFHVVGSMSLFGDFQIQDPTKADLCFVLSGTAFTPVYSICAPDEDYTPHNRTKEQATATPQVITTNFNDKHRPSPFLYHMFSPPLKLSMLRRIQCRRQLPTSNNHLHSIVCTPVLNQSQNCTRTLSDRHGSTIVPAKRSSSLINIDYDSQRSITTKFKNIDASSSSDYYRRNDDARYLSMSIRKHNSDSILEHIQQPKSTFLSSFDISPHNTNSSKYDSTIDISHSVSAASIPQNKTTDKTWRLKIHDHLNKDGSRHFVVHKGSEESVRQRREEKRAKRSEEKKHKINEKISQANQRWQKYSNIDYDLVFFISRYYDRLPLCSTCRNYFVTHQTHNLLDHPRASIDYVADEALRLSSNKTLTLKQAAKSRLIKDYDKQTDLIFHLCDECLSKCEQIRNELKQISAARKASSNVNITPAINSPPFSSSPASANIFTFNDPLSSPSPSTPNSNQQQQYLSTMPTYSEYHQMKLKQLYEYSQNLIVARENQQYVHGDLELCLKQMQYHCLEFLRSQYPGLSLSFPYTPSSKLPDLTYRNEEIDAESDSSDDDDDDGDEESASEEEGSRECECESVEKEDSRDDRVRIKTCHGLVEYCNAPLDDFIRGLEVLKCLSNFNRYPA</sequence>
<protein>
    <submittedName>
        <fullName evidence="3">Uncharacterized protein</fullName>
    </submittedName>
</protein>
<feature type="region of interest" description="Disordered" evidence="1">
    <location>
        <begin position="661"/>
        <end position="702"/>
    </location>
</feature>
<reference evidence="3" key="1">
    <citation type="submission" date="2021-02" db="EMBL/GenBank/DDBJ databases">
        <authorList>
            <person name="Nowell W R."/>
        </authorList>
    </citation>
    <scope>NUCLEOTIDE SEQUENCE</scope>
</reference>
<feature type="compositionally biased region" description="Basic and acidic residues" evidence="1">
    <location>
        <begin position="684"/>
        <end position="702"/>
    </location>
</feature>
<evidence type="ECO:0000313" key="4">
    <source>
        <dbReference type="Proteomes" id="UP000663828"/>
    </source>
</evidence>
<dbReference type="AlphaFoldDB" id="A0A814YBK4"/>
<dbReference type="EMBL" id="CAJNOR010001969">
    <property type="protein sequence ID" value="CAF1228165.1"/>
    <property type="molecule type" value="Genomic_DNA"/>
</dbReference>
<proteinExistence type="predicted"/>
<gene>
    <name evidence="3" type="ORF">XAT740_LOCUS25077</name>
</gene>
<comment type="caution">
    <text evidence="3">The sequence shown here is derived from an EMBL/GenBank/DDBJ whole genome shotgun (WGS) entry which is preliminary data.</text>
</comment>
<evidence type="ECO:0000256" key="1">
    <source>
        <dbReference type="SAM" id="MobiDB-lite"/>
    </source>
</evidence>
<feature type="compositionally biased region" description="Basic and acidic residues" evidence="1">
    <location>
        <begin position="383"/>
        <end position="406"/>
    </location>
</feature>
<keyword evidence="4" id="KW-1185">Reference proteome</keyword>